<gene>
    <name evidence="2" type="ORF">H8J70_06820</name>
</gene>
<evidence type="ECO:0000259" key="1">
    <source>
        <dbReference type="Pfam" id="PF08000"/>
    </source>
</evidence>
<dbReference type="InterPro" id="IPR012544">
    <property type="entry name" value="PHb"/>
</dbReference>
<dbReference type="EMBL" id="JACOGK010000017">
    <property type="protein sequence ID" value="MBC3536959.1"/>
    <property type="molecule type" value="Genomic_DNA"/>
</dbReference>
<dbReference type="RefSeq" id="WP_186503115.1">
    <property type="nucleotide sequence ID" value="NZ_JACOGK010000017.1"/>
</dbReference>
<proteinExistence type="predicted"/>
<name>A0ABR6VIC0_9FIRM</name>
<dbReference type="Pfam" id="PF08000">
    <property type="entry name" value="bPH_1"/>
    <property type="match status" value="1"/>
</dbReference>
<reference evidence="2 3" key="1">
    <citation type="submission" date="2020-08" db="EMBL/GenBank/DDBJ databases">
        <authorList>
            <person name="Liu C."/>
            <person name="Sun Q."/>
        </authorList>
    </citation>
    <scope>NUCLEOTIDE SEQUENCE [LARGE SCALE GENOMIC DNA]</scope>
    <source>
        <strain evidence="2 3">NSJ-59</strain>
    </source>
</reference>
<evidence type="ECO:0000313" key="3">
    <source>
        <dbReference type="Proteomes" id="UP000606870"/>
    </source>
</evidence>
<sequence>MFNDKDERKIMLSEKNEIGFKHDLYDKLLGKNERVLMEFMSQRNVLVFTDEKIIAIRIEAYTAKHKAGLCIPYSSISAYSAEVSLNKDMDTEIKVWIPGMDCVTFTFLEDTAPMRDIIAILVEKVK</sequence>
<accession>A0ABR6VIC0</accession>
<dbReference type="SUPFAM" id="SSF50729">
    <property type="entry name" value="PH domain-like"/>
    <property type="match status" value="1"/>
</dbReference>
<dbReference type="Proteomes" id="UP000606870">
    <property type="component" value="Unassembled WGS sequence"/>
</dbReference>
<feature type="domain" description="Bacterial Pleckstrin homology" evidence="1">
    <location>
        <begin position="24"/>
        <end position="122"/>
    </location>
</feature>
<dbReference type="InterPro" id="IPR037063">
    <property type="entry name" value="PHb_sf"/>
</dbReference>
<dbReference type="Gene3D" id="2.30.29.50">
    <property type="entry name" value="Bacterial Pleckstrin homology domain"/>
    <property type="match status" value="1"/>
</dbReference>
<evidence type="ECO:0000313" key="2">
    <source>
        <dbReference type="EMBL" id="MBC3536959.1"/>
    </source>
</evidence>
<organism evidence="2 3">
    <name type="scientific">Megasphaera hominis</name>
    <dbReference type="NCBI Taxonomy" id="159836"/>
    <lineage>
        <taxon>Bacteria</taxon>
        <taxon>Bacillati</taxon>
        <taxon>Bacillota</taxon>
        <taxon>Negativicutes</taxon>
        <taxon>Veillonellales</taxon>
        <taxon>Veillonellaceae</taxon>
        <taxon>Megasphaera</taxon>
    </lineage>
</organism>
<keyword evidence="3" id="KW-1185">Reference proteome</keyword>
<protein>
    <submittedName>
        <fullName evidence="2">PH domain-containing protein</fullName>
    </submittedName>
</protein>
<comment type="caution">
    <text evidence="2">The sequence shown here is derived from an EMBL/GenBank/DDBJ whole genome shotgun (WGS) entry which is preliminary data.</text>
</comment>